<comment type="caution">
    <text evidence="2">The sequence shown here is derived from an EMBL/GenBank/DDBJ whole genome shotgun (WGS) entry which is preliminary data.</text>
</comment>
<reference evidence="2 3" key="1">
    <citation type="submission" date="2022-12" db="EMBL/GenBank/DDBJ databases">
        <title>Chromosome-scale assembly of the Ensete ventricosum genome.</title>
        <authorList>
            <person name="Dussert Y."/>
            <person name="Stocks J."/>
            <person name="Wendawek A."/>
            <person name="Woldeyes F."/>
            <person name="Nichols R.A."/>
            <person name="Borrell J.S."/>
        </authorList>
    </citation>
    <scope>NUCLEOTIDE SEQUENCE [LARGE SCALE GENOMIC DNA]</scope>
    <source>
        <strain evidence="3">cv. Maze</strain>
        <tissue evidence="2">Seeds</tissue>
    </source>
</reference>
<accession>A0AAV8R675</accession>
<evidence type="ECO:0000313" key="2">
    <source>
        <dbReference type="EMBL" id="KAJ8492786.1"/>
    </source>
</evidence>
<dbReference type="AlphaFoldDB" id="A0AAV8R675"/>
<gene>
    <name evidence="2" type="ORF">OPV22_014507</name>
</gene>
<keyword evidence="3" id="KW-1185">Reference proteome</keyword>
<feature type="region of interest" description="Disordered" evidence="1">
    <location>
        <begin position="60"/>
        <end position="85"/>
    </location>
</feature>
<feature type="region of interest" description="Disordered" evidence="1">
    <location>
        <begin position="132"/>
        <end position="153"/>
    </location>
</feature>
<feature type="compositionally biased region" description="Polar residues" evidence="1">
    <location>
        <begin position="132"/>
        <end position="144"/>
    </location>
</feature>
<dbReference type="EMBL" id="JAQQAF010000004">
    <property type="protein sequence ID" value="KAJ8492786.1"/>
    <property type="molecule type" value="Genomic_DNA"/>
</dbReference>
<dbReference type="Proteomes" id="UP001222027">
    <property type="component" value="Unassembled WGS sequence"/>
</dbReference>
<name>A0AAV8R675_ENSVE</name>
<organism evidence="2 3">
    <name type="scientific">Ensete ventricosum</name>
    <name type="common">Abyssinian banana</name>
    <name type="synonym">Musa ensete</name>
    <dbReference type="NCBI Taxonomy" id="4639"/>
    <lineage>
        <taxon>Eukaryota</taxon>
        <taxon>Viridiplantae</taxon>
        <taxon>Streptophyta</taxon>
        <taxon>Embryophyta</taxon>
        <taxon>Tracheophyta</taxon>
        <taxon>Spermatophyta</taxon>
        <taxon>Magnoliopsida</taxon>
        <taxon>Liliopsida</taxon>
        <taxon>Zingiberales</taxon>
        <taxon>Musaceae</taxon>
        <taxon>Ensete</taxon>
    </lineage>
</organism>
<proteinExistence type="predicted"/>
<protein>
    <submittedName>
        <fullName evidence="2">Uncharacterized protein</fullName>
    </submittedName>
</protein>
<sequence>MISWQVEPDRQRGQWLHAPPPRRRLLLLSLCSPPASTSGGGYLHKRRDDEYDAITAVEGKGRRHVNSSNSTKKDNPWRVASSSSSGDRVDTYQLCLIRLQKDASEKEKGRDFYRVPTVYAWNEPDHSRSINSIESPYSANSSASHLPASNCLP</sequence>
<evidence type="ECO:0000256" key="1">
    <source>
        <dbReference type="SAM" id="MobiDB-lite"/>
    </source>
</evidence>
<evidence type="ECO:0000313" key="3">
    <source>
        <dbReference type="Proteomes" id="UP001222027"/>
    </source>
</evidence>